<dbReference type="InterPro" id="IPR045851">
    <property type="entry name" value="AMP-bd_C_sf"/>
</dbReference>
<evidence type="ECO:0000256" key="2">
    <source>
        <dbReference type="ARBA" id="ARBA00022450"/>
    </source>
</evidence>
<dbReference type="PANTHER" id="PTHR45527">
    <property type="entry name" value="NONRIBOSOMAL PEPTIDE SYNTHETASE"/>
    <property type="match status" value="1"/>
</dbReference>
<dbReference type="InterPro" id="IPR020845">
    <property type="entry name" value="AMP-binding_CS"/>
</dbReference>
<dbReference type="GO" id="GO:0043041">
    <property type="term" value="P:amino acid activation for nonribosomal peptide biosynthetic process"/>
    <property type="evidence" value="ECO:0007669"/>
    <property type="project" value="TreeGrafter"/>
</dbReference>
<dbReference type="SMART" id="SM00823">
    <property type="entry name" value="PKS_PP"/>
    <property type="match status" value="1"/>
</dbReference>
<dbReference type="GO" id="GO:0005829">
    <property type="term" value="C:cytosol"/>
    <property type="evidence" value="ECO:0007669"/>
    <property type="project" value="TreeGrafter"/>
</dbReference>
<protein>
    <submittedName>
        <fullName evidence="6">Amino acid adenylation and condensation domain-containing protein</fullName>
    </submittedName>
</protein>
<organism evidence="6">
    <name type="scientific">Streptomyces sp. NRRL 30471</name>
    <dbReference type="NCBI Taxonomy" id="996287"/>
    <lineage>
        <taxon>Bacteria</taxon>
        <taxon>Bacillati</taxon>
        <taxon>Actinomycetota</taxon>
        <taxon>Actinomycetes</taxon>
        <taxon>Kitasatosporales</taxon>
        <taxon>Streptomycetaceae</taxon>
        <taxon>Streptomyces</taxon>
    </lineage>
</organism>
<dbReference type="GO" id="GO:0047527">
    <property type="term" value="F:2,3-dihydroxybenzoate-serine ligase activity"/>
    <property type="evidence" value="ECO:0007669"/>
    <property type="project" value="TreeGrafter"/>
</dbReference>
<dbReference type="InterPro" id="IPR036736">
    <property type="entry name" value="ACP-like_sf"/>
</dbReference>
<dbReference type="InterPro" id="IPR000873">
    <property type="entry name" value="AMP-dep_synth/lig_dom"/>
</dbReference>
<dbReference type="SUPFAM" id="SSF47336">
    <property type="entry name" value="ACP-like"/>
    <property type="match status" value="1"/>
</dbReference>
<dbReference type="GO" id="GO:0008610">
    <property type="term" value="P:lipid biosynthetic process"/>
    <property type="evidence" value="ECO:0007669"/>
    <property type="project" value="UniProtKB-ARBA"/>
</dbReference>
<evidence type="ECO:0000256" key="4">
    <source>
        <dbReference type="SAM" id="MobiDB-lite"/>
    </source>
</evidence>
<dbReference type="Gene3D" id="2.30.38.10">
    <property type="entry name" value="Luciferase, Domain 3"/>
    <property type="match status" value="1"/>
</dbReference>
<dbReference type="Pfam" id="PF00550">
    <property type="entry name" value="PP-binding"/>
    <property type="match status" value="1"/>
</dbReference>
<accession>F2WUC1</accession>
<dbReference type="GO" id="GO:0009366">
    <property type="term" value="C:enterobactin synthetase complex"/>
    <property type="evidence" value="ECO:0007669"/>
    <property type="project" value="TreeGrafter"/>
</dbReference>
<dbReference type="Gene3D" id="3.40.50.980">
    <property type="match status" value="2"/>
</dbReference>
<evidence type="ECO:0000256" key="3">
    <source>
        <dbReference type="ARBA" id="ARBA00022553"/>
    </source>
</evidence>
<dbReference type="GO" id="GO:0031177">
    <property type="term" value="F:phosphopantetheine binding"/>
    <property type="evidence" value="ECO:0007669"/>
    <property type="project" value="InterPro"/>
</dbReference>
<feature type="domain" description="Carrier" evidence="5">
    <location>
        <begin position="552"/>
        <end position="626"/>
    </location>
</feature>
<name>F2WUC1_9ACTN</name>
<keyword evidence="3" id="KW-0597">Phosphoprotein</keyword>
<evidence type="ECO:0000256" key="1">
    <source>
        <dbReference type="ARBA" id="ARBA00001957"/>
    </source>
</evidence>
<dbReference type="PROSITE" id="PS00455">
    <property type="entry name" value="AMP_BINDING"/>
    <property type="match status" value="1"/>
</dbReference>
<sequence>MVPDPEIVCKLWRLRSTAPSPGHKRRCQVATAIRPMSVLHGPHAPYSEGDRIDVLVDRAATADPEAMALRWRDTSVTYRALVAAADRAAAVLAGQGVAAGDVVVVRAERTPETMTVLLGLLKVGAVYACAPVDWPVGRCRQLVQQTGATVCVTSVPGEPVGTATTLTVEDVLATQPDRPLPATRPAPPTDGADPFCVFLTSGSTGMPKAVLAPHRGVARTAIDIRRLHDEPLTTLQLSSMAWDIFALELWVTLINGGTCVLFDGQYLTGQRLRELVRGGLTMLAVATPLFGMLVDDDPDSLAGLRLVFVGGERLPAGHVARCLRHHPGLQLVNAYGPVENTINSTLWVARTDELTDDVPIGTPVTNTSVHLLDEQHAVVPRGRVGEIALSGDGVSPGYLGSDAEANRRFIELQADGTSVRAYLTGDLARINGEGQLVFAGRKDRQLKVRGLRIEPAEIERLVESIPGVTRAVALALPLESPNKTNLAAFYLTRHGGVDPQQVRAALTGTVPAGFVPDVLRAVDELPLTGNGKADERALAALLPAPAADDSAADADHDVEAVRSVAAELLGYPVGPGDDLFDRGATSLTAMRLATRLSSRFARTIDVSDVFRTRSPQRIAELLGRAPTAPGTPDTGRADPGPETGYEPHELPFVFGSFWTALRSGTRLDEAVVPVIYRLRGAVDAAVLAAALDHLVARHEVLRVRFGSDLEHPQVRVLPAGETAGVLERHPAVASLAEAEQAATEGAMRPFDLVAGSPIRAALFPAGPHEAVLAISVHHIFFDGWSARLFSEELADAYEALLRGRTPRADQPPSYFRVIAARREQYRKQFPFAVWSRRKRMADAPELTFPLNDRRPWSGPAEELPLAIDEKLIAEVGAAAAAVQGTAMSVFYAAYVMLLRAYTGVSDPAVAIPVSGRYTEQEAALVGCMAGLLPLRLPADADTPQALASTAAEELRAAMRPPLVPMNAIMPKLPDGHRRHPLLQAYLLQEEIPPASMRWGDADAELIRSPAANAVPELTVELWPHPAVGGVLRYRRDAIPDDDARMLARQFVDHVRQVVRALA</sequence>
<dbReference type="SUPFAM" id="SSF56801">
    <property type="entry name" value="Acetyl-CoA synthetase-like"/>
    <property type="match status" value="1"/>
</dbReference>
<evidence type="ECO:0000259" key="5">
    <source>
        <dbReference type="PROSITE" id="PS50075"/>
    </source>
</evidence>
<dbReference type="InterPro" id="IPR009081">
    <property type="entry name" value="PP-bd_ACP"/>
</dbReference>
<dbReference type="EMBL" id="HQ257512">
    <property type="protein sequence ID" value="ADZ45321.1"/>
    <property type="molecule type" value="Genomic_DNA"/>
</dbReference>
<evidence type="ECO:0000313" key="6">
    <source>
        <dbReference type="EMBL" id="ADZ45321.1"/>
    </source>
</evidence>
<proteinExistence type="predicted"/>
<dbReference type="InterPro" id="IPR020806">
    <property type="entry name" value="PKS_PP-bd"/>
</dbReference>
<dbReference type="Gene3D" id="3.30.559.30">
    <property type="entry name" value="Nonribosomal peptide synthetase, condensation domain"/>
    <property type="match status" value="1"/>
</dbReference>
<reference evidence="6" key="1">
    <citation type="journal article" date="2011" name="Mol. Biosyst.">
        <title>Identification of the gene cluster involved in muraymycin biosynthesis from Streptomyces sp. NRRL 30471.</title>
        <authorList>
            <person name="Cheng L."/>
            <person name="Chen W."/>
            <person name="Zhai L."/>
            <person name="Xu D."/>
            <person name="Huang T."/>
            <person name="Lin S."/>
            <person name="Zhou X."/>
            <person name="Deng Z."/>
        </authorList>
    </citation>
    <scope>NUCLEOTIDE SEQUENCE</scope>
    <source>
        <strain evidence="6">NRRL 30471</strain>
    </source>
</reference>
<dbReference type="Gene3D" id="3.30.300.30">
    <property type="match status" value="1"/>
</dbReference>
<dbReference type="GO" id="GO:0009239">
    <property type="term" value="P:enterobactin biosynthetic process"/>
    <property type="evidence" value="ECO:0007669"/>
    <property type="project" value="TreeGrafter"/>
</dbReference>
<dbReference type="InterPro" id="IPR023213">
    <property type="entry name" value="CAT-like_dom_sf"/>
</dbReference>
<gene>
    <name evidence="6" type="primary">mur8</name>
</gene>
<dbReference type="PANTHER" id="PTHR45527:SF1">
    <property type="entry name" value="FATTY ACID SYNTHASE"/>
    <property type="match status" value="1"/>
</dbReference>
<dbReference type="Gene3D" id="1.10.1200.10">
    <property type="entry name" value="ACP-like"/>
    <property type="match status" value="1"/>
</dbReference>
<dbReference type="InterPro" id="IPR001242">
    <property type="entry name" value="Condensation_dom"/>
</dbReference>
<dbReference type="Gene3D" id="3.30.559.10">
    <property type="entry name" value="Chloramphenicol acetyltransferase-like domain"/>
    <property type="match status" value="1"/>
</dbReference>
<dbReference type="SUPFAM" id="SSF52777">
    <property type="entry name" value="CoA-dependent acyltransferases"/>
    <property type="match status" value="2"/>
</dbReference>
<comment type="cofactor">
    <cofactor evidence="1">
        <name>pantetheine 4'-phosphate</name>
        <dbReference type="ChEBI" id="CHEBI:47942"/>
    </cofactor>
</comment>
<dbReference type="Pfam" id="PF00668">
    <property type="entry name" value="Condensation"/>
    <property type="match status" value="1"/>
</dbReference>
<keyword evidence="2" id="KW-0596">Phosphopantetheine</keyword>
<feature type="region of interest" description="Disordered" evidence="4">
    <location>
        <begin position="621"/>
        <end position="645"/>
    </location>
</feature>
<dbReference type="Pfam" id="PF00501">
    <property type="entry name" value="AMP-binding"/>
    <property type="match status" value="1"/>
</dbReference>
<dbReference type="PROSITE" id="PS50075">
    <property type="entry name" value="CARRIER"/>
    <property type="match status" value="1"/>
</dbReference>
<dbReference type="AlphaFoldDB" id="F2WUC1"/>